<dbReference type="EMBL" id="JAACJJ010000058">
    <property type="protein sequence ID" value="KAF5310172.1"/>
    <property type="molecule type" value="Genomic_DNA"/>
</dbReference>
<keyword evidence="1" id="KW-1133">Transmembrane helix</keyword>
<feature type="transmembrane region" description="Helical" evidence="1">
    <location>
        <begin position="184"/>
        <end position="204"/>
    </location>
</feature>
<comment type="caution">
    <text evidence="2">The sequence shown here is derived from an EMBL/GenBank/DDBJ whole genome shotgun (WGS) entry which is preliminary data.</text>
</comment>
<evidence type="ECO:0000256" key="1">
    <source>
        <dbReference type="SAM" id="Phobius"/>
    </source>
</evidence>
<reference evidence="2 3" key="1">
    <citation type="journal article" date="2020" name="ISME J.">
        <title>Uncovering the hidden diversity of litter-decomposition mechanisms in mushroom-forming fungi.</title>
        <authorList>
            <person name="Floudas D."/>
            <person name="Bentzer J."/>
            <person name="Ahren D."/>
            <person name="Johansson T."/>
            <person name="Persson P."/>
            <person name="Tunlid A."/>
        </authorList>
    </citation>
    <scope>NUCLEOTIDE SEQUENCE [LARGE SCALE GENOMIC DNA]</scope>
    <source>
        <strain evidence="2 3">CBS 101986</strain>
    </source>
</reference>
<proteinExistence type="predicted"/>
<gene>
    <name evidence="2" type="ORF">D9619_010216</name>
</gene>
<protein>
    <submittedName>
        <fullName evidence="2">Uncharacterized protein</fullName>
    </submittedName>
</protein>
<keyword evidence="1" id="KW-0472">Membrane</keyword>
<organism evidence="2 3">
    <name type="scientific">Psilocybe cf. subviscida</name>
    <dbReference type="NCBI Taxonomy" id="2480587"/>
    <lineage>
        <taxon>Eukaryota</taxon>
        <taxon>Fungi</taxon>
        <taxon>Dikarya</taxon>
        <taxon>Basidiomycota</taxon>
        <taxon>Agaricomycotina</taxon>
        <taxon>Agaricomycetes</taxon>
        <taxon>Agaricomycetidae</taxon>
        <taxon>Agaricales</taxon>
        <taxon>Agaricineae</taxon>
        <taxon>Strophariaceae</taxon>
        <taxon>Psilocybe</taxon>
    </lineage>
</organism>
<name>A0A8H5ASH0_9AGAR</name>
<dbReference type="Proteomes" id="UP000567179">
    <property type="component" value="Unassembled WGS sequence"/>
</dbReference>
<feature type="transmembrane region" description="Helical" evidence="1">
    <location>
        <begin position="142"/>
        <end position="164"/>
    </location>
</feature>
<feature type="transmembrane region" description="Helical" evidence="1">
    <location>
        <begin position="103"/>
        <end position="122"/>
    </location>
</feature>
<evidence type="ECO:0000313" key="2">
    <source>
        <dbReference type="EMBL" id="KAF5310172.1"/>
    </source>
</evidence>
<accession>A0A8H5ASH0</accession>
<keyword evidence="1" id="KW-0812">Transmembrane</keyword>
<dbReference type="AlphaFoldDB" id="A0A8H5ASH0"/>
<sequence length="251" mass="27674">MRIGQVMAFVNLPRLVQFRTPTAGYQALRESEMREDVETAHRPLTPAVQSLAGSIQWAPMCRLSAFYAISFLCNALLVLLGCAGWQISSDRDSNQTTKNTSRFISATAYSVPALATSGLLLFWLHRQSSSYQRIESTLHVKLFLFTAASNALAAIFMIIFTMIFDDPETRFGSGDDCRNALIPMIIVLHIVSFSSALSAVYVLLRGPKTISSFSDNSVDLQTRVLPRGPKTPLKVTIPYDDVSSSSSKLQP</sequence>
<keyword evidence="3" id="KW-1185">Reference proteome</keyword>
<evidence type="ECO:0000313" key="3">
    <source>
        <dbReference type="Proteomes" id="UP000567179"/>
    </source>
</evidence>
<feature type="transmembrane region" description="Helical" evidence="1">
    <location>
        <begin position="65"/>
        <end position="87"/>
    </location>
</feature>